<feature type="transmembrane region" description="Helical" evidence="1">
    <location>
        <begin position="6"/>
        <end position="24"/>
    </location>
</feature>
<keyword evidence="1" id="KW-1133">Transmembrane helix</keyword>
<dbReference type="RefSeq" id="WP_147666987.1">
    <property type="nucleotide sequence ID" value="NZ_VDUW01000004.1"/>
</dbReference>
<keyword evidence="1" id="KW-0812">Transmembrane</keyword>
<dbReference type="AlphaFoldDB" id="A0A5C8NVT9"/>
<accession>A0A5C8NVT9</accession>
<feature type="transmembrane region" description="Helical" evidence="1">
    <location>
        <begin position="61"/>
        <end position="84"/>
    </location>
</feature>
<proteinExistence type="predicted"/>
<keyword evidence="1" id="KW-0472">Membrane</keyword>
<feature type="transmembrane region" description="Helical" evidence="1">
    <location>
        <begin position="36"/>
        <end position="55"/>
    </location>
</feature>
<comment type="caution">
    <text evidence="2">The sequence shown here is derived from an EMBL/GenBank/DDBJ whole genome shotgun (WGS) entry which is preliminary data.</text>
</comment>
<evidence type="ECO:0000313" key="3">
    <source>
        <dbReference type="Proteomes" id="UP000321574"/>
    </source>
</evidence>
<gene>
    <name evidence="2" type="ORF">FHP05_08320</name>
</gene>
<protein>
    <submittedName>
        <fullName evidence="2">Uncharacterized protein</fullName>
    </submittedName>
</protein>
<evidence type="ECO:0000313" key="2">
    <source>
        <dbReference type="EMBL" id="TXL65130.1"/>
    </source>
</evidence>
<dbReference type="Proteomes" id="UP000321574">
    <property type="component" value="Unassembled WGS sequence"/>
</dbReference>
<reference evidence="2 3" key="1">
    <citation type="submission" date="2019-06" db="EMBL/GenBank/DDBJ databases">
        <title>Cerasibacillus sp. nov., isolated from maize field.</title>
        <authorList>
            <person name="Lin S.-Y."/>
            <person name="Tsai C.-F."/>
            <person name="Young C.-C."/>
        </authorList>
    </citation>
    <scope>NUCLEOTIDE SEQUENCE [LARGE SCALE GENOMIC DNA]</scope>
    <source>
        <strain evidence="2 3">CC-CFT480</strain>
    </source>
</reference>
<keyword evidence="3" id="KW-1185">Reference proteome</keyword>
<sequence length="97" mass="9816">MVQSVVIIGAVMTIIMVLLGVGLLKASSKATFLPYYPGVVIFATGVVMATLPAIIGNGKIVIMGAGIGGWGIAFMFAAAIGLILTSIVDAYKSEAVA</sequence>
<organism evidence="2 3">
    <name type="scientific">Cerasibacillus terrae</name>
    <dbReference type="NCBI Taxonomy" id="2498845"/>
    <lineage>
        <taxon>Bacteria</taxon>
        <taxon>Bacillati</taxon>
        <taxon>Bacillota</taxon>
        <taxon>Bacilli</taxon>
        <taxon>Bacillales</taxon>
        <taxon>Bacillaceae</taxon>
        <taxon>Cerasibacillus</taxon>
    </lineage>
</organism>
<dbReference type="EMBL" id="VDUW01000004">
    <property type="protein sequence ID" value="TXL65130.1"/>
    <property type="molecule type" value="Genomic_DNA"/>
</dbReference>
<evidence type="ECO:0000256" key="1">
    <source>
        <dbReference type="SAM" id="Phobius"/>
    </source>
</evidence>
<name>A0A5C8NVT9_9BACI</name>
<dbReference type="OrthoDB" id="2706433at2"/>